<feature type="transmembrane region" description="Helical" evidence="1">
    <location>
        <begin position="91"/>
        <end position="112"/>
    </location>
</feature>
<protein>
    <submittedName>
        <fullName evidence="2">EpsG family protein</fullName>
    </submittedName>
</protein>
<dbReference type="AlphaFoldDB" id="A0A9D0YVJ5"/>
<accession>A0A9D0YVJ5</accession>
<dbReference type="Pfam" id="PF14897">
    <property type="entry name" value="EpsG"/>
    <property type="match status" value="1"/>
</dbReference>
<organism evidence="2 3">
    <name type="scientific">Candidatus Avichristensenella intestinipullorum</name>
    <dbReference type="NCBI Taxonomy" id="2840693"/>
    <lineage>
        <taxon>Bacteria</taxon>
        <taxon>Bacillati</taxon>
        <taxon>Bacillota</taxon>
        <taxon>Clostridia</taxon>
        <taxon>Candidatus Avichristensenella</taxon>
    </lineage>
</organism>
<feature type="transmembrane region" description="Helical" evidence="1">
    <location>
        <begin position="205"/>
        <end position="227"/>
    </location>
</feature>
<reference evidence="2" key="1">
    <citation type="submission" date="2020-10" db="EMBL/GenBank/DDBJ databases">
        <authorList>
            <person name="Gilroy R."/>
        </authorList>
    </citation>
    <scope>NUCLEOTIDE SEQUENCE</scope>
    <source>
        <strain evidence="2">ChiHile30-977</strain>
    </source>
</reference>
<evidence type="ECO:0000256" key="1">
    <source>
        <dbReference type="SAM" id="Phobius"/>
    </source>
</evidence>
<evidence type="ECO:0000313" key="3">
    <source>
        <dbReference type="Proteomes" id="UP000886819"/>
    </source>
</evidence>
<feature type="transmembrane region" description="Helical" evidence="1">
    <location>
        <begin position="118"/>
        <end position="135"/>
    </location>
</feature>
<dbReference type="Proteomes" id="UP000886819">
    <property type="component" value="Unassembled WGS sequence"/>
</dbReference>
<proteinExistence type="predicted"/>
<comment type="caution">
    <text evidence="2">The sequence shown here is derived from an EMBL/GenBank/DDBJ whole genome shotgun (WGS) entry which is preliminary data.</text>
</comment>
<keyword evidence="1" id="KW-1133">Transmembrane helix</keyword>
<name>A0A9D0YVJ5_9FIRM</name>
<feature type="transmembrane region" description="Helical" evidence="1">
    <location>
        <begin position="48"/>
        <end position="70"/>
    </location>
</feature>
<feature type="transmembrane region" description="Helical" evidence="1">
    <location>
        <begin position="247"/>
        <end position="268"/>
    </location>
</feature>
<sequence>MVRLAILLVLLGLTVWEWFAGARKYAYWAALTGLFVFFSLRYGQGTDYITYMGIYANVPALHTFPNFFAFQYNKIEIGFFYLISLCKMLRMHYAVFIALITLVSLLCLNRFIRRFCPLPMFALTIFYAVYSLTYMESAIRQLLPLSIALGWVLPNWVDKRRWRAIAGIVVATLLHTSAAVLFALPILFWQDRPLFVIEWKARTTVLLGLLVVAASAVITLVDLTPIIRLLPSQLEYTVYTYYVENNHVSLLALANRGLFMAIVFLLALRARARMTPQEKLLFNLYCVGFALYVVTMAFDLIASRINVYFRILDCCLLPVLFYRNRDLIRRTRVALPALLILLSFLYVKDISAIMDYSEYYSSNPLEYPYITLFNESALLDAKYVNVKNASAMNAYETGGFSWNEYYDQLMRKPTVRSPIVPY</sequence>
<dbReference type="EMBL" id="DVFI01000014">
    <property type="protein sequence ID" value="HIQ62176.1"/>
    <property type="molecule type" value="Genomic_DNA"/>
</dbReference>
<feature type="transmembrane region" description="Helical" evidence="1">
    <location>
        <begin position="163"/>
        <end position="184"/>
    </location>
</feature>
<keyword evidence="1" id="KW-0812">Transmembrane</keyword>
<reference evidence="2" key="2">
    <citation type="journal article" date="2021" name="PeerJ">
        <title>Extensive microbial diversity within the chicken gut microbiome revealed by metagenomics and culture.</title>
        <authorList>
            <person name="Gilroy R."/>
            <person name="Ravi A."/>
            <person name="Getino M."/>
            <person name="Pursley I."/>
            <person name="Horton D.L."/>
            <person name="Alikhan N.F."/>
            <person name="Baker D."/>
            <person name="Gharbi K."/>
            <person name="Hall N."/>
            <person name="Watson M."/>
            <person name="Adriaenssens E.M."/>
            <person name="Foster-Nyarko E."/>
            <person name="Jarju S."/>
            <person name="Secka A."/>
            <person name="Antonio M."/>
            <person name="Oren A."/>
            <person name="Chaudhuri R.R."/>
            <person name="La Ragione R."/>
            <person name="Hildebrand F."/>
            <person name="Pallen M.J."/>
        </authorList>
    </citation>
    <scope>NUCLEOTIDE SEQUENCE</scope>
    <source>
        <strain evidence="2">ChiHile30-977</strain>
    </source>
</reference>
<gene>
    <name evidence="2" type="ORF">IAA66_01145</name>
</gene>
<keyword evidence="1" id="KW-0472">Membrane</keyword>
<dbReference type="InterPro" id="IPR049458">
    <property type="entry name" value="EpsG-like"/>
</dbReference>
<feature type="transmembrane region" description="Helical" evidence="1">
    <location>
        <begin position="280"/>
        <end position="301"/>
    </location>
</feature>
<evidence type="ECO:0000313" key="2">
    <source>
        <dbReference type="EMBL" id="HIQ62176.1"/>
    </source>
</evidence>